<sequence>MLDFEKQNIERQDKADSRITPLRFWAVMPVAGAATLILLASMANLITTEFTPQDKVATSSFEINPVPDDIPPEIEIQRPDPLKKVEVPPPPPTLDIIKVTEVVLPTIVVDGGITPFDPKSIDIPFGERGLIPVDGDPTPIVRIPPVFPARFSQGNYSGYCRVSFDISAEGQPFNVGILECTNSQLKAASVKSVQKWKYTPKILDGRPVSRAGLQTTIQFELKDERGRLLPLPNAI</sequence>
<keyword evidence="4" id="KW-1185">Reference proteome</keyword>
<accession>A0A918K9L3</accession>
<dbReference type="SUPFAM" id="SSF74653">
    <property type="entry name" value="TolA/TonB C-terminal domain"/>
    <property type="match status" value="1"/>
</dbReference>
<dbReference type="PROSITE" id="PS52015">
    <property type="entry name" value="TONB_CTD"/>
    <property type="match status" value="1"/>
</dbReference>
<dbReference type="InterPro" id="IPR037682">
    <property type="entry name" value="TonB_C"/>
</dbReference>
<dbReference type="AlphaFoldDB" id="A0A918K9L3"/>
<dbReference type="Pfam" id="PF03544">
    <property type="entry name" value="TonB_C"/>
    <property type="match status" value="1"/>
</dbReference>
<keyword evidence="1" id="KW-0472">Membrane</keyword>
<evidence type="ECO:0000256" key="1">
    <source>
        <dbReference type="SAM" id="Phobius"/>
    </source>
</evidence>
<dbReference type="GO" id="GO:0055085">
    <property type="term" value="P:transmembrane transport"/>
    <property type="evidence" value="ECO:0007669"/>
    <property type="project" value="InterPro"/>
</dbReference>
<keyword evidence="1" id="KW-0812">Transmembrane</keyword>
<dbReference type="EMBL" id="BMYV01000001">
    <property type="protein sequence ID" value="GGX55889.1"/>
    <property type="molecule type" value="Genomic_DNA"/>
</dbReference>
<keyword evidence="1" id="KW-1133">Transmembrane helix</keyword>
<evidence type="ECO:0000313" key="4">
    <source>
        <dbReference type="Proteomes" id="UP000600865"/>
    </source>
</evidence>
<feature type="domain" description="TonB C-terminal" evidence="2">
    <location>
        <begin position="132"/>
        <end position="228"/>
    </location>
</feature>
<dbReference type="RefSeq" id="WP_189579784.1">
    <property type="nucleotide sequence ID" value="NZ_BMYV01000001.1"/>
</dbReference>
<dbReference type="Gene3D" id="3.30.1150.10">
    <property type="match status" value="1"/>
</dbReference>
<reference evidence="3 4" key="1">
    <citation type="journal article" date="2014" name="Int. J. Syst. Evol. Microbiol.">
        <title>Complete genome sequence of Corynebacterium casei LMG S-19264T (=DSM 44701T), isolated from a smear-ripened cheese.</title>
        <authorList>
            <consortium name="US DOE Joint Genome Institute (JGI-PGF)"/>
            <person name="Walter F."/>
            <person name="Albersmeier A."/>
            <person name="Kalinowski J."/>
            <person name="Ruckert C."/>
        </authorList>
    </citation>
    <scope>NUCLEOTIDE SEQUENCE [LARGE SCALE GENOMIC DNA]</scope>
    <source>
        <strain evidence="3 4">KCTC 23968</strain>
    </source>
</reference>
<name>A0A918K9L3_9PROT</name>
<feature type="transmembrane region" description="Helical" evidence="1">
    <location>
        <begin position="21"/>
        <end position="43"/>
    </location>
</feature>
<dbReference type="Proteomes" id="UP000600865">
    <property type="component" value="Unassembled WGS sequence"/>
</dbReference>
<evidence type="ECO:0000313" key="3">
    <source>
        <dbReference type="EMBL" id="GGX55889.1"/>
    </source>
</evidence>
<organism evidence="3 4">
    <name type="scientific">Litorimonas cladophorae</name>
    <dbReference type="NCBI Taxonomy" id="1220491"/>
    <lineage>
        <taxon>Bacteria</taxon>
        <taxon>Pseudomonadati</taxon>
        <taxon>Pseudomonadota</taxon>
        <taxon>Alphaproteobacteria</taxon>
        <taxon>Maricaulales</taxon>
        <taxon>Robiginitomaculaceae</taxon>
    </lineage>
</organism>
<gene>
    <name evidence="3" type="ORF">GCM10011309_00730</name>
</gene>
<protein>
    <recommendedName>
        <fullName evidence="2">TonB C-terminal domain-containing protein</fullName>
    </recommendedName>
</protein>
<proteinExistence type="predicted"/>
<evidence type="ECO:0000259" key="2">
    <source>
        <dbReference type="PROSITE" id="PS52015"/>
    </source>
</evidence>
<comment type="caution">
    <text evidence="3">The sequence shown here is derived from an EMBL/GenBank/DDBJ whole genome shotgun (WGS) entry which is preliminary data.</text>
</comment>